<dbReference type="UniPathway" id="UPA00885"/>
<dbReference type="STRING" id="268505.A0A2A9P269"/>
<dbReference type="Gene3D" id="3.40.50.720">
    <property type="entry name" value="NAD(P)-binding Rossmann-like Domain"/>
    <property type="match status" value="1"/>
</dbReference>
<evidence type="ECO:0000259" key="5">
    <source>
        <dbReference type="Pfam" id="PF00899"/>
    </source>
</evidence>
<comment type="function">
    <text evidence="4">Regulatory subunit of the dimeric UBA3-ULA1 E1 enzyme.</text>
</comment>
<comment type="similarity">
    <text evidence="2 4">Belongs to the ubiquitin-activating E1 family. ULA1 subfamily.</text>
</comment>
<dbReference type="PANTHER" id="PTHR10953:SF29">
    <property type="entry name" value="NEDD8-ACTIVATING ENZYME E1 REGULATORY SUBUNIT"/>
    <property type="match status" value="1"/>
</dbReference>
<proteinExistence type="inferred from homology"/>
<evidence type="ECO:0000256" key="1">
    <source>
        <dbReference type="ARBA" id="ARBA00005032"/>
    </source>
</evidence>
<reference evidence="6 7" key="1">
    <citation type="journal article" date="2015" name="BMC Genomics">
        <title>Gene expression during zombie ant biting behavior reflects the complexity underlying fungal parasitic behavioral manipulation.</title>
        <authorList>
            <person name="de Bekker C."/>
            <person name="Ohm R.A."/>
            <person name="Loreto R.G."/>
            <person name="Sebastian A."/>
            <person name="Albert I."/>
            <person name="Merrow M."/>
            <person name="Brachmann A."/>
            <person name="Hughes D.P."/>
        </authorList>
    </citation>
    <scope>NUCLEOTIDE SEQUENCE [LARGE SCALE GENOMIC DNA]</scope>
    <source>
        <strain evidence="6 7">SC16a</strain>
    </source>
</reference>
<feature type="domain" description="THIF-type NAD/FAD binding fold" evidence="5">
    <location>
        <begin position="22"/>
        <end position="188"/>
    </location>
</feature>
<keyword evidence="3 4" id="KW-0833">Ubl conjugation pathway</keyword>
<dbReference type="InterPro" id="IPR000594">
    <property type="entry name" value="ThiF_NAD_FAD-bd"/>
</dbReference>
<dbReference type="Pfam" id="PF00899">
    <property type="entry name" value="ThiF"/>
    <property type="match status" value="1"/>
</dbReference>
<evidence type="ECO:0000256" key="2">
    <source>
        <dbReference type="ARBA" id="ARBA00006868"/>
    </source>
</evidence>
<dbReference type="InterPro" id="IPR045886">
    <property type="entry name" value="ThiF/MoeB/HesA"/>
</dbReference>
<protein>
    <recommendedName>
        <fullName evidence="4">NEDD8-activating enzyme E1 regulatory subunit</fullName>
    </recommendedName>
</protein>
<comment type="pathway">
    <text evidence="1 4">Protein modification; protein neddylation.</text>
</comment>
<evidence type="ECO:0000313" key="6">
    <source>
        <dbReference type="EMBL" id="PFH55071.1"/>
    </source>
</evidence>
<dbReference type="GO" id="GO:0019781">
    <property type="term" value="F:NEDD8 activating enzyme activity"/>
    <property type="evidence" value="ECO:0007669"/>
    <property type="project" value="UniProtKB-UniRule"/>
</dbReference>
<dbReference type="EMBL" id="LAZP02001241">
    <property type="protein sequence ID" value="PFH55071.1"/>
    <property type="molecule type" value="Genomic_DNA"/>
</dbReference>
<dbReference type="InterPro" id="IPR035985">
    <property type="entry name" value="Ubiquitin-activating_enz"/>
</dbReference>
<organism evidence="6 7">
    <name type="scientific">Ophiocordyceps unilateralis</name>
    <name type="common">Zombie-ant fungus</name>
    <name type="synonym">Torrubia unilateralis</name>
    <dbReference type="NCBI Taxonomy" id="268505"/>
    <lineage>
        <taxon>Eukaryota</taxon>
        <taxon>Fungi</taxon>
        <taxon>Dikarya</taxon>
        <taxon>Ascomycota</taxon>
        <taxon>Pezizomycotina</taxon>
        <taxon>Sordariomycetes</taxon>
        <taxon>Hypocreomycetidae</taxon>
        <taxon>Hypocreales</taxon>
        <taxon>Ophiocordycipitaceae</taxon>
        <taxon>Ophiocordyceps</taxon>
    </lineage>
</organism>
<sequence>MAPVQSQADADAIVPSDKDKKYDRQLRLWSASGQAALECANVLLVNSTTATVGVETLKNLVLPGIGSFTIADEAIVDDYDLGVNFFLDECDRGRSRAQCCMNHLLELNPAVNGNYYPKPNSRLDLQDILKSSGPFTIILCVLPLRPDRLASIETYAHDNHIPFVAVRSTGFYSYFHIILPGDFPVVETHPDDAANVDLRLLNPWPELMTFAGELTDNIDDLNDFDHGHLPLVVVLLHYLAVWRSNHDNMNPTTYSDKAAFRDLIAKAMRRNNAEGGEENFEEAVSSVMKLIKPLPIPASLEEIFDRCDEGEGILNSSFWSIARGVKQFYCEHQQLPLTGSLPDMKAQSAIYIRLQNLYRDKAQRDLLELFCKNARFIKLVNAAKGTRPGINQIKEQELAENETAANAGCSVPESLLSIYLALTAIDQVAMTAEENTPSWTLERAPALSWNKRTAMVAREVARAGGGELHNTSALTDVK</sequence>
<comment type="caution">
    <text evidence="6">The sequence shown here is derived from an EMBL/GenBank/DDBJ whole genome shotgun (WGS) entry which is preliminary data.</text>
</comment>
<dbReference type="PIRSF" id="PIRSF039099">
    <property type="entry name" value="APP-BP1"/>
    <property type="match status" value="1"/>
</dbReference>
<evidence type="ECO:0000313" key="7">
    <source>
        <dbReference type="Proteomes" id="UP000037136"/>
    </source>
</evidence>
<dbReference type="OrthoDB" id="1708823at2759"/>
<accession>A0A2A9P269</accession>
<gene>
    <name evidence="6" type="ORF">XA68_10839</name>
</gene>
<dbReference type="GO" id="GO:0005737">
    <property type="term" value="C:cytoplasm"/>
    <property type="evidence" value="ECO:0007669"/>
    <property type="project" value="TreeGrafter"/>
</dbReference>
<dbReference type="PANTHER" id="PTHR10953">
    <property type="entry name" value="UBIQUITIN-ACTIVATING ENZYME E1"/>
    <property type="match status" value="1"/>
</dbReference>
<dbReference type="GO" id="GO:0045116">
    <property type="term" value="P:protein neddylation"/>
    <property type="evidence" value="ECO:0007669"/>
    <property type="project" value="UniProtKB-UniRule"/>
</dbReference>
<evidence type="ECO:0000256" key="3">
    <source>
        <dbReference type="ARBA" id="ARBA00022786"/>
    </source>
</evidence>
<dbReference type="SUPFAM" id="SSF69572">
    <property type="entry name" value="Activating enzymes of the ubiquitin-like proteins"/>
    <property type="match status" value="1"/>
</dbReference>
<dbReference type="InterPro" id="IPR030667">
    <property type="entry name" value="APP-BP1"/>
</dbReference>
<name>A0A2A9P269_OPHUN</name>
<reference evidence="6 7" key="2">
    <citation type="journal article" date="2017" name="Sci. Rep.">
        <title>Ant-infecting Ophiocordyceps genomes reveal a high diversity of potential behavioral manipulation genes and a possible major role for enterotoxins.</title>
        <authorList>
            <person name="de Bekker C."/>
            <person name="Ohm R.A."/>
            <person name="Evans H.C."/>
            <person name="Brachmann A."/>
            <person name="Hughes D.P."/>
        </authorList>
    </citation>
    <scope>NUCLEOTIDE SEQUENCE [LARGE SCALE GENOMIC DNA]</scope>
    <source>
        <strain evidence="6 7">SC16a</strain>
    </source>
</reference>
<evidence type="ECO:0000256" key="4">
    <source>
        <dbReference type="PIRNR" id="PIRNR039099"/>
    </source>
</evidence>
<dbReference type="AlphaFoldDB" id="A0A2A9P269"/>
<dbReference type="Proteomes" id="UP000037136">
    <property type="component" value="Unassembled WGS sequence"/>
</dbReference>
<keyword evidence="7" id="KW-1185">Reference proteome</keyword>